<dbReference type="EMBL" id="LT671858">
    <property type="protein sequence ID" value="SIM45852.1"/>
    <property type="molecule type" value="Genomic_DNA"/>
</dbReference>
<sequence>MSVVAKTLPWYPSWNLDIFFLTIIGIIALALLIFGILTAYFGKGKARAAGGGMIAGAVVIGFLTYYLSDFTFHVSLVDDIILGAVFYLVAAIIGVVIGLLIFLAAIMKT</sequence>
<accession>A0A1N5TBN5</accession>
<evidence type="ECO:0000313" key="3">
    <source>
        <dbReference type="Proteomes" id="UP000195607"/>
    </source>
</evidence>
<dbReference type="AlphaFoldDB" id="A0A1N5TBN5"/>
<name>A0A1N5TBN5_9ARCH</name>
<dbReference type="Proteomes" id="UP000195607">
    <property type="component" value="Chromosome I"/>
</dbReference>
<reference evidence="2 3" key="1">
    <citation type="submission" date="2016-04" db="EMBL/GenBank/DDBJ databases">
        <authorList>
            <person name="Evans L.H."/>
            <person name="Alamgir A."/>
            <person name="Owens N."/>
            <person name="Weber N.D."/>
            <person name="Virtaneva K."/>
            <person name="Barbian K."/>
            <person name="Babar A."/>
            <person name="Rosenke K."/>
        </authorList>
    </citation>
    <scope>NUCLEOTIDE SEQUENCE [LARGE SCALE GENOMIC DNA]</scope>
    <source>
        <strain evidence="3">S5(T) (JCM 30642 \VKM B-2941)</strain>
    </source>
</reference>
<evidence type="ECO:0000256" key="1">
    <source>
        <dbReference type="SAM" id="Phobius"/>
    </source>
</evidence>
<gene>
    <name evidence="2" type="ORF">CSP5_0525</name>
</gene>
<feature type="transmembrane region" description="Helical" evidence="1">
    <location>
        <begin position="48"/>
        <end position="68"/>
    </location>
</feature>
<evidence type="ECO:0000313" key="2">
    <source>
        <dbReference type="EMBL" id="SIM45852.1"/>
    </source>
</evidence>
<protein>
    <submittedName>
        <fullName evidence="2">Multipass membrane protein</fullName>
    </submittedName>
</protein>
<keyword evidence="1" id="KW-0472">Membrane</keyword>
<feature type="transmembrane region" description="Helical" evidence="1">
    <location>
        <begin position="18"/>
        <end position="41"/>
    </location>
</feature>
<keyword evidence="1" id="KW-0812">Transmembrane</keyword>
<dbReference type="GeneID" id="41587821"/>
<dbReference type="RefSeq" id="WP_148689580.1">
    <property type="nucleotide sequence ID" value="NZ_LT671858.1"/>
</dbReference>
<feature type="transmembrane region" description="Helical" evidence="1">
    <location>
        <begin position="80"/>
        <end position="106"/>
    </location>
</feature>
<organism evidence="2 3">
    <name type="scientific">Cuniculiplasma divulgatum</name>
    <dbReference type="NCBI Taxonomy" id="1673428"/>
    <lineage>
        <taxon>Archaea</taxon>
        <taxon>Methanobacteriati</taxon>
        <taxon>Thermoplasmatota</taxon>
        <taxon>Thermoplasmata</taxon>
        <taxon>Thermoplasmatales</taxon>
        <taxon>Cuniculiplasmataceae</taxon>
        <taxon>Cuniculiplasma</taxon>
    </lineage>
</organism>
<keyword evidence="1" id="KW-1133">Transmembrane helix</keyword>
<proteinExistence type="predicted"/>